<accession>A0A2K3JKH1</accession>
<reference evidence="2 3" key="2">
    <citation type="journal article" date="2017" name="Front. Plant Sci.">
        <title>Gene Classification and Mining of Molecular Markers Useful in Red Clover (Trifolium pratense) Breeding.</title>
        <authorList>
            <person name="Istvanek J."/>
            <person name="Dluhosova J."/>
            <person name="Dluhos P."/>
            <person name="Patkova L."/>
            <person name="Nedelnik J."/>
            <person name="Repkova J."/>
        </authorList>
    </citation>
    <scope>NUCLEOTIDE SEQUENCE [LARGE SCALE GENOMIC DNA]</scope>
    <source>
        <strain evidence="3">cv. Tatra</strain>
        <tissue evidence="2">Young leaves</tissue>
    </source>
</reference>
<dbReference type="InterPro" id="IPR027417">
    <property type="entry name" value="P-loop_NTPase"/>
</dbReference>
<dbReference type="InterPro" id="IPR002182">
    <property type="entry name" value="NB-ARC"/>
</dbReference>
<dbReference type="Pfam" id="PF00931">
    <property type="entry name" value="NB-ARC"/>
    <property type="match status" value="1"/>
</dbReference>
<dbReference type="PRINTS" id="PR00364">
    <property type="entry name" value="DISEASERSIST"/>
</dbReference>
<dbReference type="EMBL" id="ASHM01068306">
    <property type="protein sequence ID" value="PNX54533.1"/>
    <property type="molecule type" value="Genomic_DNA"/>
</dbReference>
<dbReference type="STRING" id="57577.A0A2K3JKH1"/>
<gene>
    <name evidence="2" type="ORF">L195_g048153</name>
</gene>
<evidence type="ECO:0000313" key="3">
    <source>
        <dbReference type="Proteomes" id="UP000236291"/>
    </source>
</evidence>
<protein>
    <submittedName>
        <fullName evidence="2">NBS-containing resistance-like protein</fullName>
    </submittedName>
</protein>
<dbReference type="SUPFAM" id="SSF52540">
    <property type="entry name" value="P-loop containing nucleoside triphosphate hydrolases"/>
    <property type="match status" value="1"/>
</dbReference>
<dbReference type="AlphaFoldDB" id="A0A2K3JKH1"/>
<dbReference type="Proteomes" id="UP000236291">
    <property type="component" value="Unassembled WGS sequence"/>
</dbReference>
<feature type="domain" description="AAA+ ATPase" evidence="1">
    <location>
        <begin position="49"/>
        <end position="189"/>
    </location>
</feature>
<dbReference type="PANTHER" id="PTHR11017:SF271">
    <property type="entry name" value="DISEASE RESISTANCE PROTEIN (TIR-NBS-LRR CLASS) FAMILY"/>
    <property type="match status" value="1"/>
</dbReference>
<sequence length="239" mass="26842">RSKSEHIENVVELATHVITGKRGMFNGLYTESLNSRVQDVIQLLKQSKSPLILGIWGMSGIGKTTIAKAIYGQVGSYFAHKCLIENVKRSVQNKSETLVSLQEKILFDMARAPEINISTIESGKVILKERLRGKRVLLVLDDVDNLEQLNALCGSHEWFGEGSKIIITTRDRKLLKEHGADHIYRVKELDENESLELFNWNAFSQATSHEGFADLSRQLPGSLSCVTSQVITIMVYKEL</sequence>
<evidence type="ECO:0000259" key="1">
    <source>
        <dbReference type="SMART" id="SM00382"/>
    </source>
</evidence>
<dbReference type="PANTHER" id="PTHR11017">
    <property type="entry name" value="LEUCINE-RICH REPEAT-CONTAINING PROTEIN"/>
    <property type="match status" value="1"/>
</dbReference>
<comment type="caution">
    <text evidence="2">The sequence shown here is derived from an EMBL/GenBank/DDBJ whole genome shotgun (WGS) entry which is preliminary data.</text>
</comment>
<proteinExistence type="predicted"/>
<feature type="non-terminal residue" evidence="2">
    <location>
        <position position="1"/>
    </location>
</feature>
<reference evidence="2 3" key="1">
    <citation type="journal article" date="2014" name="Am. J. Bot.">
        <title>Genome assembly and annotation for red clover (Trifolium pratense; Fabaceae).</title>
        <authorList>
            <person name="Istvanek J."/>
            <person name="Jaros M."/>
            <person name="Krenek A."/>
            <person name="Repkova J."/>
        </authorList>
    </citation>
    <scope>NUCLEOTIDE SEQUENCE [LARGE SCALE GENOMIC DNA]</scope>
    <source>
        <strain evidence="3">cv. Tatra</strain>
        <tissue evidence="2">Young leaves</tissue>
    </source>
</reference>
<dbReference type="SMART" id="SM00382">
    <property type="entry name" value="AAA"/>
    <property type="match status" value="1"/>
</dbReference>
<organism evidence="2 3">
    <name type="scientific">Trifolium pratense</name>
    <name type="common">Red clover</name>
    <dbReference type="NCBI Taxonomy" id="57577"/>
    <lineage>
        <taxon>Eukaryota</taxon>
        <taxon>Viridiplantae</taxon>
        <taxon>Streptophyta</taxon>
        <taxon>Embryophyta</taxon>
        <taxon>Tracheophyta</taxon>
        <taxon>Spermatophyta</taxon>
        <taxon>Magnoliopsida</taxon>
        <taxon>eudicotyledons</taxon>
        <taxon>Gunneridae</taxon>
        <taxon>Pentapetalae</taxon>
        <taxon>rosids</taxon>
        <taxon>fabids</taxon>
        <taxon>Fabales</taxon>
        <taxon>Fabaceae</taxon>
        <taxon>Papilionoideae</taxon>
        <taxon>50 kb inversion clade</taxon>
        <taxon>NPAAA clade</taxon>
        <taxon>Hologalegina</taxon>
        <taxon>IRL clade</taxon>
        <taxon>Trifolieae</taxon>
        <taxon>Trifolium</taxon>
    </lineage>
</organism>
<dbReference type="GO" id="GO:0006952">
    <property type="term" value="P:defense response"/>
    <property type="evidence" value="ECO:0007669"/>
    <property type="project" value="InterPro"/>
</dbReference>
<dbReference type="InterPro" id="IPR044974">
    <property type="entry name" value="Disease_R_plants"/>
</dbReference>
<dbReference type="GO" id="GO:0043531">
    <property type="term" value="F:ADP binding"/>
    <property type="evidence" value="ECO:0007669"/>
    <property type="project" value="InterPro"/>
</dbReference>
<evidence type="ECO:0000313" key="2">
    <source>
        <dbReference type="EMBL" id="PNX54533.1"/>
    </source>
</evidence>
<dbReference type="InterPro" id="IPR003593">
    <property type="entry name" value="AAA+_ATPase"/>
</dbReference>
<name>A0A2K3JKH1_TRIPR</name>
<dbReference type="Gene3D" id="3.40.50.300">
    <property type="entry name" value="P-loop containing nucleotide triphosphate hydrolases"/>
    <property type="match status" value="1"/>
</dbReference>